<name>A0A7X0UBZ2_9BURK</name>
<protein>
    <submittedName>
        <fullName evidence="1">Uncharacterized protein</fullName>
    </submittedName>
</protein>
<sequence>MEAIETTTYTVALRDYPELPLRERCAAETRYTRTLERKLGGPEVVAEALRAVMQFEESDGSDASAEDLAMARQWTRAAQAAREAGYQGLGEVDGAYFEVRLT</sequence>
<comment type="caution">
    <text evidence="1">The sequence shown here is derived from an EMBL/GenBank/DDBJ whole genome shotgun (WGS) entry which is preliminary data.</text>
</comment>
<dbReference type="AlphaFoldDB" id="A0A7X0UBZ2"/>
<dbReference type="EMBL" id="JACHLK010000013">
    <property type="protein sequence ID" value="MBB6562603.1"/>
    <property type="molecule type" value="Genomic_DNA"/>
</dbReference>
<dbReference type="Proteomes" id="UP000575083">
    <property type="component" value="Unassembled WGS sequence"/>
</dbReference>
<evidence type="ECO:0000313" key="1">
    <source>
        <dbReference type="EMBL" id="MBB6562603.1"/>
    </source>
</evidence>
<gene>
    <name evidence="1" type="ORF">HNP48_005316</name>
</gene>
<evidence type="ECO:0000313" key="2">
    <source>
        <dbReference type="Proteomes" id="UP000575083"/>
    </source>
</evidence>
<keyword evidence="2" id="KW-1185">Reference proteome</keyword>
<reference evidence="1 2" key="1">
    <citation type="submission" date="2020-08" db="EMBL/GenBank/DDBJ databases">
        <title>Functional genomics of gut bacteria from endangered species of beetles.</title>
        <authorList>
            <person name="Carlos-Shanley C."/>
        </authorList>
    </citation>
    <scope>NUCLEOTIDE SEQUENCE [LARGE SCALE GENOMIC DNA]</scope>
    <source>
        <strain evidence="1 2">S00198</strain>
    </source>
</reference>
<organism evidence="1 2">
    <name type="scientific">Acidovorax soli</name>
    <dbReference type="NCBI Taxonomy" id="592050"/>
    <lineage>
        <taxon>Bacteria</taxon>
        <taxon>Pseudomonadati</taxon>
        <taxon>Pseudomonadota</taxon>
        <taxon>Betaproteobacteria</taxon>
        <taxon>Burkholderiales</taxon>
        <taxon>Comamonadaceae</taxon>
        <taxon>Acidovorax</taxon>
    </lineage>
</organism>
<dbReference type="RefSeq" id="WP_184862770.1">
    <property type="nucleotide sequence ID" value="NZ_JACHLK010000013.1"/>
</dbReference>
<proteinExistence type="predicted"/>
<accession>A0A7X0UBZ2</accession>